<accession>A0A554WW90</accession>
<comment type="caution">
    <text evidence="1">The sequence shown here is derived from an EMBL/GenBank/DDBJ whole genome shotgun (WGS) entry which is preliminary data.</text>
</comment>
<gene>
    <name evidence="1" type="ORF">Taqua_00042</name>
</gene>
<dbReference type="AlphaFoldDB" id="A0A554WW90"/>
<dbReference type="InterPro" id="IPR012902">
    <property type="entry name" value="N_methyl_site"/>
</dbReference>
<sequence length="139" mass="15180">MGLTLLELLVVLAIVALASAGVLQAWSSSPDRALDRQAAQLQAQIEAVRAYARAAGITATLEWDDNGVRWTGLPEHALPELPRQQPWLRAGTHAWLEPTALTSLVIDPEPMGSPWRLTLQTDTHQRTLVFDGWSGVDVP</sequence>
<name>A0A554WW90_9BURK</name>
<dbReference type="Proteomes" id="UP000318554">
    <property type="component" value="Unassembled WGS sequence"/>
</dbReference>
<dbReference type="SUPFAM" id="SSF54523">
    <property type="entry name" value="Pili subunits"/>
    <property type="match status" value="1"/>
</dbReference>
<proteinExistence type="predicted"/>
<dbReference type="InterPro" id="IPR045584">
    <property type="entry name" value="Pilin-like"/>
</dbReference>
<organism evidence="1 2">
    <name type="scientific">Tepidimonas aquatica</name>
    <dbReference type="NCBI Taxonomy" id="247482"/>
    <lineage>
        <taxon>Bacteria</taxon>
        <taxon>Pseudomonadati</taxon>
        <taxon>Pseudomonadota</taxon>
        <taxon>Betaproteobacteria</taxon>
        <taxon>Burkholderiales</taxon>
        <taxon>Tepidimonas</taxon>
    </lineage>
</organism>
<evidence type="ECO:0000313" key="1">
    <source>
        <dbReference type="EMBL" id="TSE27847.1"/>
    </source>
</evidence>
<reference evidence="1 2" key="1">
    <citation type="submission" date="2019-07" db="EMBL/GenBank/DDBJ databases">
        <title>Tepidimonas aquatica CLN-1 draft genome.</title>
        <authorList>
            <person name="Da Costa M.S."/>
            <person name="Froufe H.J.C."/>
            <person name="Egas C."/>
            <person name="Albuquerque L."/>
        </authorList>
    </citation>
    <scope>NUCLEOTIDE SEQUENCE [LARGE SCALE GENOMIC DNA]</scope>
    <source>
        <strain evidence="1 2">CLN-1</strain>
    </source>
</reference>
<dbReference type="EMBL" id="VJNA01000001">
    <property type="protein sequence ID" value="TSE27847.1"/>
    <property type="molecule type" value="Genomic_DNA"/>
</dbReference>
<dbReference type="NCBIfam" id="TIGR02532">
    <property type="entry name" value="IV_pilin_GFxxxE"/>
    <property type="match status" value="1"/>
</dbReference>
<protein>
    <submittedName>
        <fullName evidence="1">Type II secretion system protein H</fullName>
    </submittedName>
</protein>
<evidence type="ECO:0000313" key="2">
    <source>
        <dbReference type="Proteomes" id="UP000318554"/>
    </source>
</evidence>
<keyword evidence="2" id="KW-1185">Reference proteome</keyword>